<organism evidence="2 3">
    <name type="scientific">Ricinus communis</name>
    <name type="common">Castor bean</name>
    <dbReference type="NCBI Taxonomy" id="3988"/>
    <lineage>
        <taxon>Eukaryota</taxon>
        <taxon>Viridiplantae</taxon>
        <taxon>Streptophyta</taxon>
        <taxon>Embryophyta</taxon>
        <taxon>Tracheophyta</taxon>
        <taxon>Spermatophyta</taxon>
        <taxon>Magnoliopsida</taxon>
        <taxon>eudicotyledons</taxon>
        <taxon>Gunneridae</taxon>
        <taxon>Pentapetalae</taxon>
        <taxon>rosids</taxon>
        <taxon>fabids</taxon>
        <taxon>Malpighiales</taxon>
        <taxon>Euphorbiaceae</taxon>
        <taxon>Acalyphoideae</taxon>
        <taxon>Acalypheae</taxon>
        <taxon>Ricinus</taxon>
    </lineage>
</organism>
<name>B9RP73_RICCO</name>
<evidence type="ECO:0000313" key="2">
    <source>
        <dbReference type="EMBL" id="EEF46991.1"/>
    </source>
</evidence>
<dbReference type="EMBL" id="EQ973791">
    <property type="protein sequence ID" value="EEF46991.1"/>
    <property type="molecule type" value="Genomic_DNA"/>
</dbReference>
<dbReference type="AlphaFoldDB" id="B9RP73"/>
<protein>
    <submittedName>
        <fullName evidence="2">Uncharacterized protein</fullName>
    </submittedName>
</protein>
<gene>
    <name evidence="2" type="ORF">RCOM_0924590</name>
</gene>
<dbReference type="InParanoid" id="B9RP73"/>
<proteinExistence type="predicted"/>
<dbReference type="Proteomes" id="UP000008311">
    <property type="component" value="Unassembled WGS sequence"/>
</dbReference>
<evidence type="ECO:0000313" key="3">
    <source>
        <dbReference type="Proteomes" id="UP000008311"/>
    </source>
</evidence>
<evidence type="ECO:0000256" key="1">
    <source>
        <dbReference type="SAM" id="MobiDB-lite"/>
    </source>
</evidence>
<sequence length="56" mass="6197">MAPAALAERGIRIENSRMQNRIERKEEEQPQPKITGAGPTRLLQNGALVESGQAFH</sequence>
<reference evidence="3" key="1">
    <citation type="journal article" date="2010" name="Nat. Biotechnol.">
        <title>Draft genome sequence of the oilseed species Ricinus communis.</title>
        <authorList>
            <person name="Chan A.P."/>
            <person name="Crabtree J."/>
            <person name="Zhao Q."/>
            <person name="Lorenzi H."/>
            <person name="Orvis J."/>
            <person name="Puiu D."/>
            <person name="Melake-Berhan A."/>
            <person name="Jones K.M."/>
            <person name="Redman J."/>
            <person name="Chen G."/>
            <person name="Cahoon E.B."/>
            <person name="Gedil M."/>
            <person name="Stanke M."/>
            <person name="Haas B.J."/>
            <person name="Wortman J.R."/>
            <person name="Fraser-Liggett C.M."/>
            <person name="Ravel J."/>
            <person name="Rabinowicz P.D."/>
        </authorList>
    </citation>
    <scope>NUCLEOTIDE SEQUENCE [LARGE SCALE GENOMIC DNA]</scope>
    <source>
        <strain evidence="3">cv. Hale</strain>
    </source>
</reference>
<feature type="compositionally biased region" description="Basic and acidic residues" evidence="1">
    <location>
        <begin position="9"/>
        <end position="30"/>
    </location>
</feature>
<keyword evidence="3" id="KW-1185">Reference proteome</keyword>
<feature type="region of interest" description="Disordered" evidence="1">
    <location>
        <begin position="1"/>
        <end position="56"/>
    </location>
</feature>
<accession>B9RP73</accession>